<keyword evidence="1" id="KW-0547">Nucleotide-binding</keyword>
<dbReference type="GO" id="GO:0003723">
    <property type="term" value="F:RNA binding"/>
    <property type="evidence" value="ECO:0007669"/>
    <property type="project" value="UniProtKB-KW"/>
</dbReference>
<dbReference type="GO" id="GO:0005829">
    <property type="term" value="C:cytosol"/>
    <property type="evidence" value="ECO:0007669"/>
    <property type="project" value="TreeGrafter"/>
</dbReference>
<comment type="function">
    <text evidence="1">Decapping enzyme for NAD-capped RNAs: specifically hydrolyzes the nicotinamide adenine dinucleotide (NAD) cap from a subset of RNAs by removing the entire NAD moiety from the 5'-end of an NAD-capped RNA.</text>
</comment>
<comment type="subcellular location">
    <subcellularLocation>
        <location evidence="1">Nucleus</location>
    </subcellularLocation>
</comment>
<evidence type="ECO:0000313" key="2">
    <source>
        <dbReference type="EMBL" id="CAI5440125.1"/>
    </source>
</evidence>
<dbReference type="InterPro" id="IPR039039">
    <property type="entry name" value="RAI1-like_fam"/>
</dbReference>
<name>A0A9P1MX73_9PELO</name>
<keyword evidence="1" id="KW-0694">RNA-binding</keyword>
<evidence type="ECO:0000256" key="1">
    <source>
        <dbReference type="RuleBase" id="RU367113"/>
    </source>
</evidence>
<dbReference type="GO" id="GO:0000956">
    <property type="term" value="P:nuclear-transcribed mRNA catabolic process"/>
    <property type="evidence" value="ECO:0007669"/>
    <property type="project" value="TreeGrafter"/>
</dbReference>
<dbReference type="GO" id="GO:0110155">
    <property type="term" value="P:NAD-cap decapping"/>
    <property type="evidence" value="ECO:0007669"/>
    <property type="project" value="TreeGrafter"/>
</dbReference>
<keyword evidence="1" id="KW-0540">Nuclease</keyword>
<sequence length="332" mass="38848">MDKIDVEIEKIGLYNVEVIRNGEKRFSISTSNFWIPTLKNDRIPVTNFTRILQNPIDVSCYPDDIFEDSGKGEKLESILQYIMYQMNPNETNLYEKIKARFVTNRGLLTNISMRNKSIQYKVVRRKSVYFLFSNEQSTSPSTSRYQNLITSIKLGKYLTDDRNPQMNTGFMTKSVNRLIFPAGITILTSAEIDYQRENGQIVEGKCLLNKTHNHYEEYFRKSVLQSHFGNVDEILVGRKKEVETNYYSGKQYFVYQIESTSRKKFLTFQTAPDIINDGNLRLFNTLVAIQKYLTKDDTALEITKHHDDSVNFREISPDLCDFVPYDFYSRFQ</sequence>
<keyword evidence="1" id="KW-0539">Nucleus</keyword>
<dbReference type="PANTHER" id="PTHR12395:SF9">
    <property type="entry name" value="DECAPPING AND EXORIBONUCLEASE PROTEIN"/>
    <property type="match status" value="1"/>
</dbReference>
<comment type="similarity">
    <text evidence="1">Belongs to the DXO/Dom3Z family.</text>
</comment>
<gene>
    <name evidence="2" type="ORF">CAMP_LOCUS2762</name>
</gene>
<dbReference type="GO" id="GO:0005634">
    <property type="term" value="C:nucleus"/>
    <property type="evidence" value="ECO:0007669"/>
    <property type="project" value="UniProtKB-SubCell"/>
</dbReference>
<protein>
    <recommendedName>
        <fullName evidence="1">Decapping nuclease</fullName>
        <ecNumber evidence="1">3.6.1.-</ecNumber>
    </recommendedName>
</protein>
<dbReference type="AlphaFoldDB" id="A0A9P1MX73"/>
<evidence type="ECO:0000313" key="3">
    <source>
        <dbReference type="Proteomes" id="UP001152747"/>
    </source>
</evidence>
<organism evidence="2 3">
    <name type="scientific">Caenorhabditis angaria</name>
    <dbReference type="NCBI Taxonomy" id="860376"/>
    <lineage>
        <taxon>Eukaryota</taxon>
        <taxon>Metazoa</taxon>
        <taxon>Ecdysozoa</taxon>
        <taxon>Nematoda</taxon>
        <taxon>Chromadorea</taxon>
        <taxon>Rhabditida</taxon>
        <taxon>Rhabditina</taxon>
        <taxon>Rhabditomorpha</taxon>
        <taxon>Rhabditoidea</taxon>
        <taxon>Rhabditidae</taxon>
        <taxon>Peloderinae</taxon>
        <taxon>Caenorhabditis</taxon>
    </lineage>
</organism>
<comment type="caution">
    <text evidence="2">The sequence shown here is derived from an EMBL/GenBank/DDBJ whole genome shotgun (WGS) entry which is preliminary data.</text>
</comment>
<dbReference type="EC" id="3.6.1.-" evidence="1"/>
<dbReference type="GO" id="GO:0000166">
    <property type="term" value="F:nucleotide binding"/>
    <property type="evidence" value="ECO:0007669"/>
    <property type="project" value="UniProtKB-KW"/>
</dbReference>
<dbReference type="PANTHER" id="PTHR12395">
    <property type="entry name" value="DOM-3 RELATED"/>
    <property type="match status" value="1"/>
</dbReference>
<dbReference type="GO" id="GO:0004518">
    <property type="term" value="F:nuclease activity"/>
    <property type="evidence" value="ECO:0007669"/>
    <property type="project" value="UniProtKB-KW"/>
</dbReference>
<reference evidence="2" key="1">
    <citation type="submission" date="2022-11" db="EMBL/GenBank/DDBJ databases">
        <authorList>
            <person name="Kikuchi T."/>
        </authorList>
    </citation>
    <scope>NUCLEOTIDE SEQUENCE</scope>
    <source>
        <strain evidence="2">PS1010</strain>
    </source>
</reference>
<proteinExistence type="inferred from homology"/>
<comment type="cofactor">
    <cofactor evidence="1">
        <name>a divalent metal cation</name>
        <dbReference type="ChEBI" id="CHEBI:60240"/>
    </cofactor>
</comment>
<keyword evidence="1" id="KW-0479">Metal-binding</keyword>
<accession>A0A9P1MX73</accession>
<keyword evidence="1" id="KW-0378">Hydrolase</keyword>
<keyword evidence="3" id="KW-1185">Reference proteome</keyword>
<dbReference type="Proteomes" id="UP001152747">
    <property type="component" value="Unassembled WGS sequence"/>
</dbReference>
<dbReference type="GO" id="GO:0046872">
    <property type="term" value="F:metal ion binding"/>
    <property type="evidence" value="ECO:0007669"/>
    <property type="project" value="UniProtKB-KW"/>
</dbReference>
<dbReference type="EMBL" id="CANHGI010000001">
    <property type="protein sequence ID" value="CAI5440125.1"/>
    <property type="molecule type" value="Genomic_DNA"/>
</dbReference>
<dbReference type="GO" id="GO:0034353">
    <property type="term" value="F:mRNA 5'-diphosphatase activity"/>
    <property type="evidence" value="ECO:0007669"/>
    <property type="project" value="TreeGrafter"/>
</dbReference>